<dbReference type="SUPFAM" id="SSF52833">
    <property type="entry name" value="Thioredoxin-like"/>
    <property type="match status" value="1"/>
</dbReference>
<keyword evidence="2" id="KW-1185">Reference proteome</keyword>
<dbReference type="AlphaFoldDB" id="A0A162LE27"/>
<comment type="caution">
    <text evidence="1">The sequence shown here is derived from an EMBL/GenBank/DDBJ whole genome shotgun (WGS) entry which is preliminary data.</text>
</comment>
<protein>
    <submittedName>
        <fullName evidence="1">Thioredoxin-like fold protein</fullName>
    </submittedName>
</protein>
<gene>
    <name evidence="1" type="ORF">LEL_10200</name>
</gene>
<organism evidence="1 2">
    <name type="scientific">Akanthomyces lecanii RCEF 1005</name>
    <dbReference type="NCBI Taxonomy" id="1081108"/>
    <lineage>
        <taxon>Eukaryota</taxon>
        <taxon>Fungi</taxon>
        <taxon>Dikarya</taxon>
        <taxon>Ascomycota</taxon>
        <taxon>Pezizomycotina</taxon>
        <taxon>Sordariomycetes</taxon>
        <taxon>Hypocreomycetidae</taxon>
        <taxon>Hypocreales</taxon>
        <taxon>Cordycipitaceae</taxon>
        <taxon>Akanthomyces</taxon>
        <taxon>Cordyceps confragosa</taxon>
    </lineage>
</organism>
<reference evidence="1 2" key="1">
    <citation type="journal article" date="2016" name="Genome Biol. Evol.">
        <title>Divergent and convergent evolution of fungal pathogenicity.</title>
        <authorList>
            <person name="Shang Y."/>
            <person name="Xiao G."/>
            <person name="Zheng P."/>
            <person name="Cen K."/>
            <person name="Zhan S."/>
            <person name="Wang C."/>
        </authorList>
    </citation>
    <scope>NUCLEOTIDE SEQUENCE [LARGE SCALE GENOMIC DNA]</scope>
    <source>
        <strain evidence="1 2">RCEF 1005</strain>
    </source>
</reference>
<name>A0A162LE27_CORDF</name>
<evidence type="ECO:0000313" key="1">
    <source>
        <dbReference type="EMBL" id="OAA69324.1"/>
    </source>
</evidence>
<dbReference type="OrthoDB" id="412788at2759"/>
<dbReference type="InterPro" id="IPR036249">
    <property type="entry name" value="Thioredoxin-like_sf"/>
</dbReference>
<accession>A0A162LE27</accession>
<evidence type="ECO:0000313" key="2">
    <source>
        <dbReference type="Proteomes" id="UP000076881"/>
    </source>
</evidence>
<dbReference type="Proteomes" id="UP000076881">
    <property type="component" value="Unassembled WGS sequence"/>
</dbReference>
<dbReference type="Gene3D" id="3.40.30.10">
    <property type="entry name" value="Glutaredoxin"/>
    <property type="match status" value="1"/>
</dbReference>
<sequence length="93" mass="9921">MARATLAFGQTAAVAATAKPLSVGLKLVNLHQEENISEAYLTEINAKGQLPALAGGALSSPLIDSLDISFFFCHQYPSLLPEKQTSIIRPLLQ</sequence>
<dbReference type="EMBL" id="AZHF01000011">
    <property type="protein sequence ID" value="OAA69324.1"/>
    <property type="molecule type" value="Genomic_DNA"/>
</dbReference>
<proteinExistence type="predicted"/>